<organism evidence="4 5">
    <name type="scientific">Pseudodesulfovibrio methanolicus</name>
    <dbReference type="NCBI Taxonomy" id="3126690"/>
    <lineage>
        <taxon>Bacteria</taxon>
        <taxon>Pseudomonadati</taxon>
        <taxon>Thermodesulfobacteriota</taxon>
        <taxon>Desulfovibrionia</taxon>
        <taxon>Desulfovibrionales</taxon>
        <taxon>Desulfovibrionaceae</taxon>
    </lineage>
</organism>
<dbReference type="EMBL" id="CP146609">
    <property type="protein sequence ID" value="WWX23844.1"/>
    <property type="molecule type" value="Genomic_DNA"/>
</dbReference>
<dbReference type="Pfam" id="PF09851">
    <property type="entry name" value="SHOCT"/>
    <property type="match status" value="1"/>
</dbReference>
<gene>
    <name evidence="4" type="ORF">V8V93_06455</name>
</gene>
<protein>
    <submittedName>
        <fullName evidence="4">SHOCT domain-containing protein</fullName>
    </submittedName>
</protein>
<evidence type="ECO:0000313" key="4">
    <source>
        <dbReference type="EMBL" id="WWX23844.1"/>
    </source>
</evidence>
<reference evidence="4 5" key="1">
    <citation type="submission" date="2024-03" db="EMBL/GenBank/DDBJ databases">
        <title>Phenotype and Genome Characterization of a Sulfate-Reducing Bacterium Pseudodesulfovibrio sp. strain 5S69, isolated from Petroleum Reservoir in Tatarstan (Russia).</title>
        <authorList>
            <person name="Bidzhieva S.K."/>
            <person name="Kadnikov V."/>
            <person name="Tourova T.P."/>
            <person name="Samigullina S.R."/>
            <person name="Sokolova D.S."/>
            <person name="Poltaraus A.B."/>
            <person name="Avtukh A.N."/>
            <person name="Tereshina V.M."/>
            <person name="Mardanov A.V."/>
            <person name="Nazina T.N."/>
        </authorList>
    </citation>
    <scope>NUCLEOTIDE SEQUENCE [LARGE SCALE GENOMIC DNA]</scope>
    <source>
        <strain evidence="4 5">5S69</strain>
    </source>
</reference>
<sequence>MTDTYLFLTAQQPMYNGGGGPGWGGGMNMMYSPFGGWFMILLLVVVVVAVAMIFKGSFGKGNSTGSTFGSGPESHAETPLDILKRRYAAGEIDKEQYEQMKRDLTK</sequence>
<proteinExistence type="predicted"/>
<evidence type="ECO:0000256" key="1">
    <source>
        <dbReference type="SAM" id="MobiDB-lite"/>
    </source>
</evidence>
<keyword evidence="2" id="KW-0812">Transmembrane</keyword>
<name>A0ABZ2IYR4_9BACT</name>
<feature type="transmembrane region" description="Helical" evidence="2">
    <location>
        <begin position="34"/>
        <end position="54"/>
    </location>
</feature>
<dbReference type="Proteomes" id="UP001385389">
    <property type="component" value="Chromosome"/>
</dbReference>
<evidence type="ECO:0000313" key="5">
    <source>
        <dbReference type="Proteomes" id="UP001385389"/>
    </source>
</evidence>
<evidence type="ECO:0000259" key="3">
    <source>
        <dbReference type="Pfam" id="PF09851"/>
    </source>
</evidence>
<feature type="region of interest" description="Disordered" evidence="1">
    <location>
        <begin position="59"/>
        <end position="79"/>
    </location>
</feature>
<dbReference type="Gene3D" id="1.10.8.1170">
    <property type="match status" value="1"/>
</dbReference>
<feature type="domain" description="SHOCT" evidence="3">
    <location>
        <begin position="78"/>
        <end position="104"/>
    </location>
</feature>
<feature type="compositionally biased region" description="Polar residues" evidence="1">
    <location>
        <begin position="60"/>
        <end position="69"/>
    </location>
</feature>
<dbReference type="RefSeq" id="WP_338669541.1">
    <property type="nucleotide sequence ID" value="NZ_CP146609.1"/>
</dbReference>
<accession>A0ABZ2IYR4</accession>
<dbReference type="InterPro" id="IPR018649">
    <property type="entry name" value="SHOCT"/>
</dbReference>
<keyword evidence="5" id="KW-1185">Reference proteome</keyword>
<evidence type="ECO:0000256" key="2">
    <source>
        <dbReference type="SAM" id="Phobius"/>
    </source>
</evidence>
<keyword evidence="2" id="KW-1133">Transmembrane helix</keyword>
<keyword evidence="2" id="KW-0472">Membrane</keyword>